<dbReference type="STRING" id="1760988.SAMN02949497_1448"/>
<protein>
    <recommendedName>
        <fullName evidence="3">DUF4390 domain-containing protein</fullName>
    </recommendedName>
</protein>
<evidence type="ECO:0008006" key="3">
    <source>
        <dbReference type="Google" id="ProtNLM"/>
    </source>
</evidence>
<dbReference type="Pfam" id="PF14334">
    <property type="entry name" value="DUF4390"/>
    <property type="match status" value="1"/>
</dbReference>
<dbReference type="Proteomes" id="UP000192923">
    <property type="component" value="Unassembled WGS sequence"/>
</dbReference>
<accession>A0A1Y6CUQ3</accession>
<sequence>MIPRWTRWLLPLALCHGLQGRAAEYGFRILDAQLVPVADQYALNADIDYRFSAPAIDALEHGVPLTVVIQFKIQRHRDYWLDETLLSESRRFFIHYHPLAKTYQIANESSGATRDFASLRALLDALGEIRGWRALPRAAFAPGREYWAGLAAKLDIEALPLPLRPLAYVSPGWYLGSPWFRWRVSG</sequence>
<reference evidence="1 2" key="1">
    <citation type="submission" date="2016-12" db="EMBL/GenBank/DDBJ databases">
        <authorList>
            <person name="Song W.-J."/>
            <person name="Kurnit D.M."/>
        </authorList>
    </citation>
    <scope>NUCLEOTIDE SEQUENCE [LARGE SCALE GENOMIC DNA]</scope>
    <source>
        <strain evidence="1 2">175</strain>
    </source>
</reference>
<organism evidence="1 2">
    <name type="scientific">Methylomagnum ishizawai</name>
    <dbReference type="NCBI Taxonomy" id="1760988"/>
    <lineage>
        <taxon>Bacteria</taxon>
        <taxon>Pseudomonadati</taxon>
        <taxon>Pseudomonadota</taxon>
        <taxon>Gammaproteobacteria</taxon>
        <taxon>Methylococcales</taxon>
        <taxon>Methylococcaceae</taxon>
        <taxon>Methylomagnum</taxon>
    </lineage>
</organism>
<gene>
    <name evidence="1" type="ORF">SAMN02949497_1448</name>
</gene>
<dbReference type="RefSeq" id="WP_176225121.1">
    <property type="nucleotide sequence ID" value="NZ_FXAM01000001.1"/>
</dbReference>
<name>A0A1Y6CUQ3_9GAMM</name>
<dbReference type="AlphaFoldDB" id="A0A1Y6CUQ3"/>
<proteinExistence type="predicted"/>
<evidence type="ECO:0000313" key="2">
    <source>
        <dbReference type="Proteomes" id="UP000192923"/>
    </source>
</evidence>
<evidence type="ECO:0000313" key="1">
    <source>
        <dbReference type="EMBL" id="SMF94141.1"/>
    </source>
</evidence>
<dbReference type="EMBL" id="FXAM01000001">
    <property type="protein sequence ID" value="SMF94141.1"/>
    <property type="molecule type" value="Genomic_DNA"/>
</dbReference>
<dbReference type="InterPro" id="IPR025500">
    <property type="entry name" value="DUF4390"/>
</dbReference>
<keyword evidence="2" id="KW-1185">Reference proteome</keyword>